<keyword evidence="2" id="KW-1185">Reference proteome</keyword>
<sequence>MKNENGYILPSVSILALFFLMVIFHHTALYLTEKKFYHERSQTVLLENLMLYGVKHSLNQITQEDHAAQQLIKLKNGTIVYNVSKNDSEHIYVELSCETENKNFTSAKYKYSLIQEEIVYWTVY</sequence>
<dbReference type="EMBL" id="CP126116">
    <property type="protein sequence ID" value="WHZ56515.1"/>
    <property type="molecule type" value="Genomic_DNA"/>
</dbReference>
<protein>
    <submittedName>
        <fullName evidence="1">Competence type IV pilus minor pilin ComGG</fullName>
    </submittedName>
</protein>
<dbReference type="Proteomes" id="UP001226091">
    <property type="component" value="Chromosome"/>
</dbReference>
<proteinExistence type="predicted"/>
<name>A0ACD4R8M3_9BACI</name>
<organism evidence="1 2">
    <name type="scientific">Metabacillus hrfriensis</name>
    <dbReference type="NCBI Taxonomy" id="3048891"/>
    <lineage>
        <taxon>Bacteria</taxon>
        <taxon>Bacillati</taxon>
        <taxon>Bacillota</taxon>
        <taxon>Bacilli</taxon>
        <taxon>Bacillales</taxon>
        <taxon>Bacillaceae</taxon>
        <taxon>Metabacillus</taxon>
    </lineage>
</organism>
<reference evidence="2" key="1">
    <citation type="journal article" date="2025" name="Aquaculture">
        <title>Assessment of the bioflocculant production and safety properties of Metabacillus hrfriensis sp. nov. based on phenotypic and whole-genome sequencing analysis.</title>
        <authorList>
            <person name="Zhang R."/>
            <person name="Zhao Z."/>
            <person name="Luo L."/>
            <person name="Wang S."/>
            <person name="Guo K."/>
            <person name="Xu W."/>
        </authorList>
    </citation>
    <scope>NUCLEOTIDE SEQUENCE [LARGE SCALE GENOMIC DNA]</scope>
    <source>
        <strain evidence="2">CT-WN-B3</strain>
    </source>
</reference>
<gene>
    <name evidence="1" type="primary">comGG</name>
    <name evidence="1" type="ORF">QLQ22_17685</name>
</gene>
<evidence type="ECO:0000313" key="1">
    <source>
        <dbReference type="EMBL" id="WHZ56515.1"/>
    </source>
</evidence>
<accession>A0ACD4R8M3</accession>
<evidence type="ECO:0000313" key="2">
    <source>
        <dbReference type="Proteomes" id="UP001226091"/>
    </source>
</evidence>